<evidence type="ECO:0000313" key="3">
    <source>
        <dbReference type="Proteomes" id="UP000724874"/>
    </source>
</evidence>
<reference evidence="2" key="1">
    <citation type="submission" date="2020-11" db="EMBL/GenBank/DDBJ databases">
        <authorList>
            <consortium name="DOE Joint Genome Institute"/>
            <person name="Ahrendt S."/>
            <person name="Riley R."/>
            <person name="Andreopoulos W."/>
            <person name="LaButti K."/>
            <person name="Pangilinan J."/>
            <person name="Ruiz-duenas F.J."/>
            <person name="Barrasa J.M."/>
            <person name="Sanchez-Garcia M."/>
            <person name="Camarero S."/>
            <person name="Miyauchi S."/>
            <person name="Serrano A."/>
            <person name="Linde D."/>
            <person name="Babiker R."/>
            <person name="Drula E."/>
            <person name="Ayuso-Fernandez I."/>
            <person name="Pacheco R."/>
            <person name="Padilla G."/>
            <person name="Ferreira P."/>
            <person name="Barriuso J."/>
            <person name="Kellner H."/>
            <person name="Castanera R."/>
            <person name="Alfaro M."/>
            <person name="Ramirez L."/>
            <person name="Pisabarro A.G."/>
            <person name="Kuo A."/>
            <person name="Tritt A."/>
            <person name="Lipzen A."/>
            <person name="He G."/>
            <person name="Yan M."/>
            <person name="Ng V."/>
            <person name="Cullen D."/>
            <person name="Martin F."/>
            <person name="Rosso M.-N."/>
            <person name="Henrissat B."/>
            <person name="Hibbett D."/>
            <person name="Martinez A.T."/>
            <person name="Grigoriev I.V."/>
        </authorList>
    </citation>
    <scope>NUCLEOTIDE SEQUENCE</scope>
    <source>
        <strain evidence="2">AH 44721</strain>
    </source>
</reference>
<name>A0A9P5NMF7_GYMJU</name>
<dbReference type="AlphaFoldDB" id="A0A9P5NMF7"/>
<keyword evidence="3" id="KW-1185">Reference proteome</keyword>
<sequence length="234" mass="25324">MSTTGSAVPNQALDLKASRLLCIRAILWTQLEAFPFYAGQSTGFSSGLGELTELRHITKLSLSPSDDMNIMMEEKLELSDTLVSLPADDKDPSTSGKSSTKKHSRTNTFGAPVADGTKIQIKGSGSEHARRGENEDIRYAHEINMRVPSASSSSLSPPRIRPMGDPNIIPWAQHVGVDAQKMHVMQTSLFRMEEEAAALKAASEATKPRKTNIRLIAGSEGATESMVVNLTETV</sequence>
<protein>
    <submittedName>
        <fullName evidence="2">Uncharacterized protein</fullName>
    </submittedName>
</protein>
<feature type="region of interest" description="Disordered" evidence="1">
    <location>
        <begin position="84"/>
        <end position="112"/>
    </location>
</feature>
<organism evidence="2 3">
    <name type="scientific">Gymnopilus junonius</name>
    <name type="common">Spectacular rustgill mushroom</name>
    <name type="synonym">Gymnopilus spectabilis subsp. junonius</name>
    <dbReference type="NCBI Taxonomy" id="109634"/>
    <lineage>
        <taxon>Eukaryota</taxon>
        <taxon>Fungi</taxon>
        <taxon>Dikarya</taxon>
        <taxon>Basidiomycota</taxon>
        <taxon>Agaricomycotina</taxon>
        <taxon>Agaricomycetes</taxon>
        <taxon>Agaricomycetidae</taxon>
        <taxon>Agaricales</taxon>
        <taxon>Agaricineae</taxon>
        <taxon>Hymenogastraceae</taxon>
        <taxon>Gymnopilus</taxon>
    </lineage>
</organism>
<dbReference type="Proteomes" id="UP000724874">
    <property type="component" value="Unassembled WGS sequence"/>
</dbReference>
<accession>A0A9P5NMF7</accession>
<gene>
    <name evidence="2" type="ORF">CPB84DRAFT_1848696</name>
</gene>
<proteinExistence type="predicted"/>
<comment type="caution">
    <text evidence="2">The sequence shown here is derived from an EMBL/GenBank/DDBJ whole genome shotgun (WGS) entry which is preliminary data.</text>
</comment>
<dbReference type="EMBL" id="JADNYJ010000067">
    <property type="protein sequence ID" value="KAF8893231.1"/>
    <property type="molecule type" value="Genomic_DNA"/>
</dbReference>
<dbReference type="OrthoDB" id="3797628at2759"/>
<evidence type="ECO:0000256" key="1">
    <source>
        <dbReference type="SAM" id="MobiDB-lite"/>
    </source>
</evidence>
<evidence type="ECO:0000313" key="2">
    <source>
        <dbReference type="EMBL" id="KAF8893231.1"/>
    </source>
</evidence>